<dbReference type="OrthoDB" id="5295396at2"/>
<feature type="transmembrane region" description="Helical" evidence="1">
    <location>
        <begin position="208"/>
        <end position="228"/>
    </location>
</feature>
<feature type="domain" description="EamA" evidence="2">
    <location>
        <begin position="30"/>
        <end position="157"/>
    </location>
</feature>
<dbReference type="InterPro" id="IPR037185">
    <property type="entry name" value="EmrE-like"/>
</dbReference>
<dbReference type="AlphaFoldDB" id="A0A5E4VZ00"/>
<dbReference type="Proteomes" id="UP000406256">
    <property type="component" value="Unassembled WGS sequence"/>
</dbReference>
<feature type="transmembrane region" description="Helical" evidence="1">
    <location>
        <begin position="112"/>
        <end position="133"/>
    </location>
</feature>
<feature type="transmembrane region" description="Helical" evidence="1">
    <location>
        <begin position="272"/>
        <end position="291"/>
    </location>
</feature>
<feature type="transmembrane region" description="Helical" evidence="1">
    <location>
        <begin position="53"/>
        <end position="75"/>
    </location>
</feature>
<dbReference type="InterPro" id="IPR000620">
    <property type="entry name" value="EamA_dom"/>
</dbReference>
<accession>A0A5E4VZ00</accession>
<dbReference type="RefSeq" id="WP_150669500.1">
    <property type="nucleotide sequence ID" value="NZ_CABPSB010000009.1"/>
</dbReference>
<feature type="transmembrane region" description="Helical" evidence="1">
    <location>
        <begin position="27"/>
        <end position="47"/>
    </location>
</feature>
<keyword evidence="1" id="KW-0812">Transmembrane</keyword>
<proteinExistence type="predicted"/>
<feature type="transmembrane region" description="Helical" evidence="1">
    <location>
        <begin position="170"/>
        <end position="188"/>
    </location>
</feature>
<protein>
    <submittedName>
        <fullName evidence="3">EamA family transporter</fullName>
    </submittedName>
</protein>
<keyword evidence="4" id="KW-1185">Reference proteome</keyword>
<evidence type="ECO:0000313" key="4">
    <source>
        <dbReference type="Proteomes" id="UP000406256"/>
    </source>
</evidence>
<dbReference type="SUPFAM" id="SSF103481">
    <property type="entry name" value="Multidrug resistance efflux transporter EmrE"/>
    <property type="match status" value="2"/>
</dbReference>
<dbReference type="GO" id="GO:0016020">
    <property type="term" value="C:membrane"/>
    <property type="evidence" value="ECO:0007669"/>
    <property type="project" value="InterPro"/>
</dbReference>
<feature type="transmembrane region" description="Helical" evidence="1">
    <location>
        <begin position="87"/>
        <end position="106"/>
    </location>
</feature>
<keyword evidence="1" id="KW-0472">Membrane</keyword>
<feature type="transmembrane region" description="Helical" evidence="1">
    <location>
        <begin position="145"/>
        <end position="164"/>
    </location>
</feature>
<feature type="transmembrane region" description="Helical" evidence="1">
    <location>
        <begin position="297"/>
        <end position="316"/>
    </location>
</feature>
<evidence type="ECO:0000259" key="2">
    <source>
        <dbReference type="Pfam" id="PF00892"/>
    </source>
</evidence>
<dbReference type="Pfam" id="PF00892">
    <property type="entry name" value="EamA"/>
    <property type="match status" value="1"/>
</dbReference>
<gene>
    <name evidence="3" type="ORF">PAN31108_02877</name>
</gene>
<name>A0A5E4VZ00_9BURK</name>
<dbReference type="PANTHER" id="PTHR22911">
    <property type="entry name" value="ACYL-MALONYL CONDENSING ENZYME-RELATED"/>
    <property type="match status" value="1"/>
</dbReference>
<evidence type="ECO:0000256" key="1">
    <source>
        <dbReference type="SAM" id="Phobius"/>
    </source>
</evidence>
<keyword evidence="1" id="KW-1133">Transmembrane helix</keyword>
<organism evidence="3 4">
    <name type="scientific">Pandoraea anhela</name>
    <dbReference type="NCBI Taxonomy" id="2508295"/>
    <lineage>
        <taxon>Bacteria</taxon>
        <taxon>Pseudomonadati</taxon>
        <taxon>Pseudomonadota</taxon>
        <taxon>Betaproteobacteria</taxon>
        <taxon>Burkholderiales</taxon>
        <taxon>Burkholderiaceae</taxon>
        <taxon>Pandoraea</taxon>
    </lineage>
</organism>
<evidence type="ECO:0000313" key="3">
    <source>
        <dbReference type="EMBL" id="VVE16115.1"/>
    </source>
</evidence>
<feature type="transmembrane region" description="Helical" evidence="1">
    <location>
        <begin position="240"/>
        <end position="260"/>
    </location>
</feature>
<reference evidence="3 4" key="1">
    <citation type="submission" date="2019-08" db="EMBL/GenBank/DDBJ databases">
        <authorList>
            <person name="Peeters C."/>
        </authorList>
    </citation>
    <scope>NUCLEOTIDE SEQUENCE [LARGE SCALE GENOMIC DNA]</scope>
    <source>
        <strain evidence="3 4">LMG 31108</strain>
    </source>
</reference>
<dbReference type="EMBL" id="CABPSB010000009">
    <property type="protein sequence ID" value="VVE16115.1"/>
    <property type="molecule type" value="Genomic_DNA"/>
</dbReference>
<sequence length="332" mass="33866">MTVAGNGARGPASAPSGAASTSRGATAAPALAILIGSSVWGLAWFPYRVLAQWGVAAVPAQICTASVAIVLLTLVYRRSLGTLRWSWLLVGVAFAGGTTNVAFVWGTTHGHVMRVLLLFYLTPVWTALFAHWLLGERVGLRGAGLIGLALGGAGLMLWSPALGWPVPNNAGEWAGAVAGAAFAMNNVLLRRVSQSLPDVRAEMRSWTLYLGCVVGGLLVLPLDGGVAAGQAAVSALTSSVATAAVALALGCTIAVTNVVVQFGLARVPANQAALIMLFEIVVAAISSWWLASEGMGVREIAGGLCIVAAGVLSGILPDSRRCKSATAGDAMV</sequence>